<dbReference type="RefSeq" id="XP_009034842.1">
    <property type="nucleotide sequence ID" value="XM_009036594.1"/>
</dbReference>
<dbReference type="PANTHER" id="PTHR31152">
    <property type="entry name" value="PLAC8 FAMILY PROTEIN"/>
    <property type="match status" value="1"/>
</dbReference>
<gene>
    <name evidence="1" type="ORF">AURANDRAFT_71119</name>
</gene>
<accession>F0Y3R6</accession>
<evidence type="ECO:0000313" key="1">
    <source>
        <dbReference type="EMBL" id="EGB09996.1"/>
    </source>
</evidence>
<dbReference type="Proteomes" id="UP000002729">
    <property type="component" value="Unassembled WGS sequence"/>
</dbReference>
<sequence>MLTKNQARSGSRSRCLPSAHLWVQQPILLTPANLVLHRPPPHPFAMACTACCFCFSGDPLGEDDFQGKRGGQYGKFANHREKFQISMGDAPIKNCFPCCLAALPCTFVCAAPACCCFHPGACCEKDIPRTCMCIEACCCAGLAVSSTRFVMMEQYHFMADECDNRLIRFNNCIQVLSCICHVLAIFKPQFRDLAQIIDLIADIVFFSTAGCMTAQVDYEINYRESLGESQGLPGGPVGSPINAMPQATTSMGDACCKAPGCCLLGGCPLSFLCTQVHMRYKVLNHVAPGSGWDHYVCCQGYTGSCCCFHPGACCEKEMPRTCMFVEACCCAGLAVSSTRFVLMDQYKLVPDECDNRLIRFNNCMQVLSCICHFAAIFDRNLRDLAQIIDLIADIVFFSTAGCMTAQVDYEINYRESLGSAGALPGAPPVAVASPIAAEPYQVGAPAEPETMDR</sequence>
<organism evidence="2">
    <name type="scientific">Aureococcus anophagefferens</name>
    <name type="common">Harmful bloom alga</name>
    <dbReference type="NCBI Taxonomy" id="44056"/>
    <lineage>
        <taxon>Eukaryota</taxon>
        <taxon>Sar</taxon>
        <taxon>Stramenopiles</taxon>
        <taxon>Ochrophyta</taxon>
        <taxon>Pelagophyceae</taxon>
        <taxon>Pelagomonadales</taxon>
        <taxon>Pelagomonadaceae</taxon>
        <taxon>Aureococcus</taxon>
    </lineage>
</organism>
<protein>
    <submittedName>
        <fullName evidence="1">Uncharacterized protein</fullName>
    </submittedName>
</protein>
<dbReference type="GeneID" id="20228076"/>
<evidence type="ECO:0000313" key="2">
    <source>
        <dbReference type="Proteomes" id="UP000002729"/>
    </source>
</evidence>
<name>F0Y3R6_AURAN</name>
<dbReference type="PANTHER" id="PTHR31152:SF1">
    <property type="entry name" value="PLAC8 FAMILY PROTEIN"/>
    <property type="match status" value="1"/>
</dbReference>
<dbReference type="AlphaFoldDB" id="F0Y3R6"/>
<reference evidence="1 2" key="1">
    <citation type="journal article" date="2011" name="Proc. Natl. Acad. Sci. U.S.A.">
        <title>Niche of harmful alga Aureococcus anophagefferens revealed through ecogenomics.</title>
        <authorList>
            <person name="Gobler C.J."/>
            <person name="Berry D.L."/>
            <person name="Dyhrman S.T."/>
            <person name="Wilhelm S.W."/>
            <person name="Salamov A."/>
            <person name="Lobanov A.V."/>
            <person name="Zhang Y."/>
            <person name="Collier J.L."/>
            <person name="Wurch L.L."/>
            <person name="Kustka A.B."/>
            <person name="Dill B.D."/>
            <person name="Shah M."/>
            <person name="VerBerkmoes N.C."/>
            <person name="Kuo A."/>
            <person name="Terry A."/>
            <person name="Pangilinan J."/>
            <person name="Lindquist E.A."/>
            <person name="Lucas S."/>
            <person name="Paulsen I.T."/>
            <person name="Hattenrath-Lehmann T.K."/>
            <person name="Talmage S.C."/>
            <person name="Walker E.A."/>
            <person name="Koch F."/>
            <person name="Burson A.M."/>
            <person name="Marcoval M.A."/>
            <person name="Tang Y.Z."/>
            <person name="Lecleir G.R."/>
            <person name="Coyne K.J."/>
            <person name="Berg G.M."/>
            <person name="Bertrand E.M."/>
            <person name="Saito M.A."/>
            <person name="Gladyshev V.N."/>
            <person name="Grigoriev I.V."/>
        </authorList>
    </citation>
    <scope>NUCLEOTIDE SEQUENCE [LARGE SCALE GENOMIC DNA]</scope>
    <source>
        <strain evidence="2">CCMP 1984</strain>
    </source>
</reference>
<dbReference type="OrthoDB" id="998115at2759"/>
<keyword evidence="2" id="KW-1185">Reference proteome</keyword>
<dbReference type="KEGG" id="aaf:AURANDRAFT_71119"/>
<proteinExistence type="predicted"/>
<dbReference type="EMBL" id="GL833124">
    <property type="protein sequence ID" value="EGB09996.1"/>
    <property type="molecule type" value="Genomic_DNA"/>
</dbReference>
<dbReference type="InParanoid" id="F0Y3R6"/>